<protein>
    <submittedName>
        <fullName evidence="4">Iron dicitrate transporter FecR</fullName>
    </submittedName>
</protein>
<dbReference type="AlphaFoldDB" id="A0A512RKA8"/>
<dbReference type="Pfam" id="PF04773">
    <property type="entry name" value="FecR"/>
    <property type="match status" value="1"/>
</dbReference>
<dbReference type="PANTHER" id="PTHR30273:SF2">
    <property type="entry name" value="PROTEIN FECR"/>
    <property type="match status" value="1"/>
</dbReference>
<keyword evidence="1" id="KW-0472">Membrane</keyword>
<dbReference type="OrthoDB" id="643697at2"/>
<keyword evidence="5" id="KW-1185">Reference proteome</keyword>
<dbReference type="Pfam" id="PF16344">
    <property type="entry name" value="FecR_C"/>
    <property type="match status" value="1"/>
</dbReference>
<name>A0A512RKA8_9BACT</name>
<dbReference type="EMBL" id="BKAU01000002">
    <property type="protein sequence ID" value="GEP96129.1"/>
    <property type="molecule type" value="Genomic_DNA"/>
</dbReference>
<dbReference type="SUPFAM" id="SSF56954">
    <property type="entry name" value="Outer membrane efflux proteins (OEP)"/>
    <property type="match status" value="1"/>
</dbReference>
<comment type="caution">
    <text evidence="4">The sequence shown here is derived from an EMBL/GenBank/DDBJ whole genome shotgun (WGS) entry which is preliminary data.</text>
</comment>
<dbReference type="Proteomes" id="UP000321436">
    <property type="component" value="Unassembled WGS sequence"/>
</dbReference>
<dbReference type="Gene3D" id="3.55.50.30">
    <property type="match status" value="1"/>
</dbReference>
<evidence type="ECO:0000259" key="2">
    <source>
        <dbReference type="Pfam" id="PF04773"/>
    </source>
</evidence>
<dbReference type="InterPro" id="IPR012373">
    <property type="entry name" value="Ferrdict_sens_TM"/>
</dbReference>
<accession>A0A512RKA8</accession>
<evidence type="ECO:0000313" key="5">
    <source>
        <dbReference type="Proteomes" id="UP000321436"/>
    </source>
</evidence>
<reference evidence="4 5" key="1">
    <citation type="submission" date="2019-07" db="EMBL/GenBank/DDBJ databases">
        <title>Whole genome shotgun sequence of Chitinophaga cymbidii NBRC 109752.</title>
        <authorList>
            <person name="Hosoyama A."/>
            <person name="Uohara A."/>
            <person name="Ohji S."/>
            <person name="Ichikawa N."/>
        </authorList>
    </citation>
    <scope>NUCLEOTIDE SEQUENCE [LARGE SCALE GENOMIC DNA]</scope>
    <source>
        <strain evidence="4 5">NBRC 109752</strain>
    </source>
</reference>
<keyword evidence="1" id="KW-0812">Transmembrane</keyword>
<evidence type="ECO:0000259" key="3">
    <source>
        <dbReference type="Pfam" id="PF16344"/>
    </source>
</evidence>
<gene>
    <name evidence="4" type="ORF">CCY01nite_23890</name>
</gene>
<dbReference type="PANTHER" id="PTHR30273">
    <property type="entry name" value="PERIPLASMIC SIGNAL SENSOR AND SIGMA FACTOR ACTIVATOR FECR-RELATED"/>
    <property type="match status" value="1"/>
</dbReference>
<keyword evidence="1" id="KW-1133">Transmembrane helix</keyword>
<feature type="domain" description="Protein FecR C-terminal" evidence="3">
    <location>
        <begin position="303"/>
        <end position="369"/>
    </location>
</feature>
<sequence>MEQQEKIFQLYIQRLSGDLTPEEESYVQRMLTQDAAFRETWDALESRGRSIGAGQYVNSLDPEEALEHLNKRKHLRRKNIRTNLAIAASLLLLVVAGAFWLTQRQPLSLQEFVAQTERQHPSVQLTTADGQAVALDKDSSQRITLPNATLNAGNGSLHYTSTDTAMNVLTVPAGEQYRLTLSDGTEVHLNASTRLRFPFHFGQGDREVMVEGEAFFKVTKDPARRFIVHTPHTQVQVYGTAFNVNTYQTQEKTSLVEGSVWMQAASGQRTELKPGQQAAYNAGTFETQPFDGEEVLSWMNGVYYFHKMPVTELAEVASRFYGVNFVLESAKFADISTTGLMDRAKLSEFLTDLQVTAGAEFRFGDKAIYLK</sequence>
<evidence type="ECO:0000313" key="4">
    <source>
        <dbReference type="EMBL" id="GEP96129.1"/>
    </source>
</evidence>
<dbReference type="GO" id="GO:0016989">
    <property type="term" value="F:sigma factor antagonist activity"/>
    <property type="evidence" value="ECO:0007669"/>
    <property type="project" value="TreeGrafter"/>
</dbReference>
<feature type="transmembrane region" description="Helical" evidence="1">
    <location>
        <begin position="80"/>
        <end position="101"/>
    </location>
</feature>
<dbReference type="RefSeq" id="WP_146861613.1">
    <property type="nucleotide sequence ID" value="NZ_BKAU01000002.1"/>
</dbReference>
<dbReference type="PIRSF" id="PIRSF018266">
    <property type="entry name" value="FecR"/>
    <property type="match status" value="1"/>
</dbReference>
<dbReference type="InterPro" id="IPR006860">
    <property type="entry name" value="FecR"/>
</dbReference>
<dbReference type="Gene3D" id="2.60.120.1440">
    <property type="match status" value="1"/>
</dbReference>
<proteinExistence type="predicted"/>
<organism evidence="4 5">
    <name type="scientific">Chitinophaga cymbidii</name>
    <dbReference type="NCBI Taxonomy" id="1096750"/>
    <lineage>
        <taxon>Bacteria</taxon>
        <taxon>Pseudomonadati</taxon>
        <taxon>Bacteroidota</taxon>
        <taxon>Chitinophagia</taxon>
        <taxon>Chitinophagales</taxon>
        <taxon>Chitinophagaceae</taxon>
        <taxon>Chitinophaga</taxon>
    </lineage>
</organism>
<feature type="domain" description="FecR protein" evidence="2">
    <location>
        <begin position="169"/>
        <end position="260"/>
    </location>
</feature>
<evidence type="ECO:0000256" key="1">
    <source>
        <dbReference type="SAM" id="Phobius"/>
    </source>
</evidence>
<dbReference type="InterPro" id="IPR032508">
    <property type="entry name" value="FecR_C"/>
</dbReference>